<dbReference type="EMBL" id="CP000448">
    <property type="protein sequence ID" value="ABI69289.1"/>
    <property type="molecule type" value="Genomic_DNA"/>
</dbReference>
<keyword evidence="7" id="KW-0456">Lyase</keyword>
<evidence type="ECO:0000256" key="8">
    <source>
        <dbReference type="RuleBase" id="RU364100"/>
    </source>
</evidence>
<dbReference type="InterPro" id="IPR003738">
    <property type="entry name" value="SRAP"/>
</dbReference>
<dbReference type="RefSeq" id="WP_011641381.1">
    <property type="nucleotide sequence ID" value="NC_008346.1"/>
</dbReference>
<keyword evidence="10" id="KW-1185">Reference proteome</keyword>
<dbReference type="SUPFAM" id="SSF143081">
    <property type="entry name" value="BB1717-like"/>
    <property type="match status" value="1"/>
</dbReference>
<evidence type="ECO:0000256" key="7">
    <source>
        <dbReference type="ARBA" id="ARBA00023239"/>
    </source>
</evidence>
<evidence type="ECO:0000256" key="4">
    <source>
        <dbReference type="ARBA" id="ARBA00022801"/>
    </source>
</evidence>
<dbReference type="HOGENOM" id="CLU_035990_6_2_9"/>
<dbReference type="GO" id="GO:0006508">
    <property type="term" value="P:proteolysis"/>
    <property type="evidence" value="ECO:0007669"/>
    <property type="project" value="UniProtKB-KW"/>
</dbReference>
<dbReference type="GO" id="GO:0008233">
    <property type="term" value="F:peptidase activity"/>
    <property type="evidence" value="ECO:0007669"/>
    <property type="project" value="UniProtKB-KW"/>
</dbReference>
<keyword evidence="5" id="KW-0190">Covalent protein-DNA linkage</keyword>
<proteinExistence type="inferred from homology"/>
<sequence length="224" mass="25841">MCGRYTLAVQLDEVAERFLCSKANQQMKARYNVAPTQIMPIVLERSGQRQLEMMQWGLVPFWAKERSMGSKLINARVETLEEKASFKYAVRERRCLIPADGYYEWQKTKEGKQAVRIIIPSKQLFAFAGLWEQWSNPNGEILHSYTIVTTIPVPSLAHIHDRMPLILERDQEDYWLHGFNGKSAAEARLFLKQLKSVNDVIAYPVSNRVNSPKNDDPQCIEPID</sequence>
<protein>
    <recommendedName>
        <fullName evidence="8">Abasic site processing protein</fullName>
        <ecNumber evidence="8">3.4.-.-</ecNumber>
    </recommendedName>
</protein>
<dbReference type="OrthoDB" id="9782620at2"/>
<organism evidence="9 10">
    <name type="scientific">Syntrophomonas wolfei subsp. wolfei (strain DSM 2245B / Goettingen)</name>
    <dbReference type="NCBI Taxonomy" id="335541"/>
    <lineage>
        <taxon>Bacteria</taxon>
        <taxon>Bacillati</taxon>
        <taxon>Bacillota</taxon>
        <taxon>Clostridia</taxon>
        <taxon>Eubacteriales</taxon>
        <taxon>Syntrophomonadaceae</taxon>
        <taxon>Syntrophomonas</taxon>
    </lineage>
</organism>
<keyword evidence="6" id="KW-0238">DNA-binding</keyword>
<dbReference type="Proteomes" id="UP000001968">
    <property type="component" value="Chromosome"/>
</dbReference>
<dbReference type="PANTHER" id="PTHR13604:SF0">
    <property type="entry name" value="ABASIC SITE PROCESSING PROTEIN HMCES"/>
    <property type="match status" value="1"/>
</dbReference>
<dbReference type="EC" id="3.4.-.-" evidence="8"/>
<dbReference type="AlphaFoldDB" id="Q0AVG5"/>
<keyword evidence="4 8" id="KW-0378">Hydrolase</keyword>
<accession>Q0AVG5</accession>
<dbReference type="eggNOG" id="COG2135">
    <property type="taxonomic scope" value="Bacteria"/>
</dbReference>
<evidence type="ECO:0000313" key="10">
    <source>
        <dbReference type="Proteomes" id="UP000001968"/>
    </source>
</evidence>
<keyword evidence="3" id="KW-0227">DNA damage</keyword>
<evidence type="ECO:0000256" key="5">
    <source>
        <dbReference type="ARBA" id="ARBA00023124"/>
    </source>
</evidence>
<keyword evidence="2 8" id="KW-0645">Protease</keyword>
<evidence type="ECO:0000256" key="6">
    <source>
        <dbReference type="ARBA" id="ARBA00023125"/>
    </source>
</evidence>
<dbReference type="Gene3D" id="3.90.1680.10">
    <property type="entry name" value="SOS response associated peptidase-like"/>
    <property type="match status" value="1"/>
</dbReference>
<name>Q0AVG5_SYNWW</name>
<dbReference type="PANTHER" id="PTHR13604">
    <property type="entry name" value="DC12-RELATED"/>
    <property type="match status" value="1"/>
</dbReference>
<evidence type="ECO:0000256" key="1">
    <source>
        <dbReference type="ARBA" id="ARBA00008136"/>
    </source>
</evidence>
<dbReference type="STRING" id="335541.Swol_1994"/>
<gene>
    <name evidence="9" type="ordered locus">Swol_1994</name>
</gene>
<dbReference type="GO" id="GO:0016829">
    <property type="term" value="F:lyase activity"/>
    <property type="evidence" value="ECO:0007669"/>
    <property type="project" value="UniProtKB-KW"/>
</dbReference>
<dbReference type="InterPro" id="IPR036590">
    <property type="entry name" value="SRAP-like"/>
</dbReference>
<dbReference type="GO" id="GO:0003697">
    <property type="term" value="F:single-stranded DNA binding"/>
    <property type="evidence" value="ECO:0007669"/>
    <property type="project" value="InterPro"/>
</dbReference>
<evidence type="ECO:0000256" key="2">
    <source>
        <dbReference type="ARBA" id="ARBA00022670"/>
    </source>
</evidence>
<comment type="similarity">
    <text evidence="1 8">Belongs to the SOS response-associated peptidase family.</text>
</comment>
<evidence type="ECO:0000256" key="3">
    <source>
        <dbReference type="ARBA" id="ARBA00022763"/>
    </source>
</evidence>
<dbReference type="KEGG" id="swo:Swol_1994"/>
<dbReference type="Pfam" id="PF02586">
    <property type="entry name" value="SRAP"/>
    <property type="match status" value="1"/>
</dbReference>
<evidence type="ECO:0000313" key="9">
    <source>
        <dbReference type="EMBL" id="ABI69289.1"/>
    </source>
</evidence>
<dbReference type="GO" id="GO:0106300">
    <property type="term" value="P:protein-DNA covalent cross-linking repair"/>
    <property type="evidence" value="ECO:0007669"/>
    <property type="project" value="InterPro"/>
</dbReference>
<reference evidence="10" key="1">
    <citation type="journal article" date="2010" name="Environ. Microbiol.">
        <title>The genome of Syntrophomonas wolfei: new insights into syntrophic metabolism and biohydrogen production.</title>
        <authorList>
            <person name="Sieber J.R."/>
            <person name="Sims D.R."/>
            <person name="Han C."/>
            <person name="Kim E."/>
            <person name="Lykidis A."/>
            <person name="Lapidus A.L."/>
            <person name="McDonnald E."/>
            <person name="Rohlin L."/>
            <person name="Culley D.E."/>
            <person name="Gunsalus R."/>
            <person name="McInerney M.J."/>
        </authorList>
    </citation>
    <scope>NUCLEOTIDE SEQUENCE [LARGE SCALE GENOMIC DNA]</scope>
    <source>
        <strain evidence="10">DSM 2245B / Goettingen</strain>
    </source>
</reference>